<sequence>MSAAPQIYGADEISAIVLDPGSYTTKVGYAGHDSPLIVSPSYYGEQKGDVDMDGNGSSEKKLIFDENSLYAPKENFEIKPILKNNMIEDWDGAVEQWKFFFGRLDVNPADQPLLITESTLNSYSNKAKAMEVVLEDLQFCAFSLVNQPTCVSFAHGRPNCLVVDIGHDLVTCTPVVDGICLKNQVMGVRYAGAYLNQELTQVLRSRGIDHIDPLYKIKAKNPSYWSKEEFKPDWESRKFDYSISKSFDDFHNLRVLQEMKESLLQCTSEIVTGPDTESLTSSSARNFELPNGLNVPFSQKERCLLGNSIFSPEKPYTGQEEGIVEGWEEITDNGNIVNVLGGSKGEKTSKEYVPLRRSKKGEDEENEDGDKTDASKKLANKPNGLTEIVNQCLLNLDIDLKPQLANNIILSGSTSLIPGLGERLNQELTDLNPGLKIRIHSVGNPVERKYASWVGGSILASLGTFHQLWVSKKEYEEVGAERLVVSRFR</sequence>
<dbReference type="GO" id="GO:0003682">
    <property type="term" value="F:chromatin binding"/>
    <property type="evidence" value="ECO:0007669"/>
    <property type="project" value="EnsemblFungi"/>
</dbReference>
<keyword evidence="7" id="KW-0234">DNA repair</keyword>
<dbReference type="GO" id="GO:0031011">
    <property type="term" value="C:Ino80 complex"/>
    <property type="evidence" value="ECO:0007669"/>
    <property type="project" value="EnsemblFungi"/>
</dbReference>
<keyword evidence="6" id="KW-0804">Transcription</keyword>
<keyword evidence="5" id="KW-0010">Activator</keyword>
<dbReference type="FunFam" id="3.30.420.40:FF:000203">
    <property type="entry name" value="Actin-related protein 4"/>
    <property type="match status" value="1"/>
</dbReference>
<dbReference type="GO" id="GO:0005524">
    <property type="term" value="F:ATP binding"/>
    <property type="evidence" value="ECO:0007669"/>
    <property type="project" value="EnsemblFungi"/>
</dbReference>
<dbReference type="InterPro" id="IPR004001">
    <property type="entry name" value="Actin_CS"/>
</dbReference>
<evidence type="ECO:0000256" key="1">
    <source>
        <dbReference type="ARBA" id="ARBA00004123"/>
    </source>
</evidence>
<keyword evidence="8" id="KW-0539">Nucleus</keyword>
<accession>W6MMB3</accession>
<evidence type="ECO:0000256" key="2">
    <source>
        <dbReference type="ARBA" id="ARBA00022763"/>
    </source>
</evidence>
<evidence type="ECO:0000256" key="3">
    <source>
        <dbReference type="ARBA" id="ARBA00022853"/>
    </source>
</evidence>
<evidence type="ECO:0000256" key="15">
    <source>
        <dbReference type="SAM" id="MobiDB-lite"/>
    </source>
</evidence>
<dbReference type="SMART" id="SM00268">
    <property type="entry name" value="ACTIN"/>
    <property type="match status" value="1"/>
</dbReference>
<organism evidence="16 17">
    <name type="scientific">Kuraishia capsulata CBS 1993</name>
    <dbReference type="NCBI Taxonomy" id="1382522"/>
    <lineage>
        <taxon>Eukaryota</taxon>
        <taxon>Fungi</taxon>
        <taxon>Dikarya</taxon>
        <taxon>Ascomycota</taxon>
        <taxon>Saccharomycotina</taxon>
        <taxon>Pichiomycetes</taxon>
        <taxon>Pichiales</taxon>
        <taxon>Pichiaceae</taxon>
        <taxon>Kuraishia</taxon>
    </lineage>
</organism>
<evidence type="ECO:0000256" key="7">
    <source>
        <dbReference type="ARBA" id="ARBA00023204"/>
    </source>
</evidence>
<dbReference type="GO" id="GO:0006357">
    <property type="term" value="P:regulation of transcription by RNA polymerase II"/>
    <property type="evidence" value="ECO:0007669"/>
    <property type="project" value="EnsemblFungi"/>
</dbReference>
<dbReference type="GO" id="GO:0000812">
    <property type="term" value="C:Swr1 complex"/>
    <property type="evidence" value="ECO:0007669"/>
    <property type="project" value="EnsemblFungi"/>
</dbReference>
<name>W6MMB3_9ASCO</name>
<dbReference type="GeneID" id="34521100"/>
<evidence type="ECO:0000256" key="8">
    <source>
        <dbReference type="ARBA" id="ARBA00023242"/>
    </source>
</evidence>
<dbReference type="Gene3D" id="3.30.420.40">
    <property type="match status" value="3"/>
</dbReference>
<evidence type="ECO:0000256" key="10">
    <source>
        <dbReference type="ARBA" id="ARBA00038661"/>
    </source>
</evidence>
<evidence type="ECO:0000313" key="16">
    <source>
        <dbReference type="EMBL" id="CDK27719.1"/>
    </source>
</evidence>
<protein>
    <recommendedName>
        <fullName evidence="11">Actin-related protein 4</fullName>
    </recommendedName>
    <alternativeName>
        <fullName evidence="12 14">Actin-like protein ARP4</fullName>
    </alternativeName>
</protein>
<dbReference type="HOGENOM" id="CLU_027965_6_2_1"/>
<evidence type="ECO:0000256" key="13">
    <source>
        <dbReference type="ARBA" id="ARBA00053941"/>
    </source>
</evidence>
<evidence type="ECO:0000256" key="5">
    <source>
        <dbReference type="ARBA" id="ARBA00023159"/>
    </source>
</evidence>
<dbReference type="GO" id="GO:0051382">
    <property type="term" value="P:kinetochore assembly"/>
    <property type="evidence" value="ECO:0007669"/>
    <property type="project" value="EnsemblFungi"/>
</dbReference>
<dbReference type="GO" id="GO:0006281">
    <property type="term" value="P:DNA repair"/>
    <property type="evidence" value="ECO:0007669"/>
    <property type="project" value="UniProtKB-KW"/>
</dbReference>
<evidence type="ECO:0000256" key="14">
    <source>
        <dbReference type="ARBA" id="ARBA00077253"/>
    </source>
</evidence>
<keyword evidence="2" id="KW-0227">DNA damage</keyword>
<dbReference type="GO" id="GO:0035267">
    <property type="term" value="C:NuA4 histone acetyltransferase complex"/>
    <property type="evidence" value="ECO:0007669"/>
    <property type="project" value="EnsemblFungi"/>
</dbReference>
<dbReference type="EMBL" id="HG793128">
    <property type="protein sequence ID" value="CDK27719.1"/>
    <property type="molecule type" value="Genomic_DNA"/>
</dbReference>
<dbReference type="AlphaFoldDB" id="W6MMB3"/>
<reference evidence="16" key="1">
    <citation type="submission" date="2013-12" db="EMBL/GenBank/DDBJ databases">
        <authorList>
            <person name="Genoscope - CEA"/>
        </authorList>
    </citation>
    <scope>NUCLEOTIDE SEQUENCE</scope>
    <source>
        <strain evidence="16">CBS 1993</strain>
    </source>
</reference>
<feature type="region of interest" description="Disordered" evidence="15">
    <location>
        <begin position="348"/>
        <end position="379"/>
    </location>
</feature>
<dbReference type="OrthoDB" id="5132116at2759"/>
<evidence type="ECO:0000256" key="6">
    <source>
        <dbReference type="ARBA" id="ARBA00023163"/>
    </source>
</evidence>
<dbReference type="Proteomes" id="UP000019384">
    <property type="component" value="Unassembled WGS sequence"/>
</dbReference>
<dbReference type="InterPro" id="IPR043129">
    <property type="entry name" value="ATPase_NBD"/>
</dbReference>
<dbReference type="Gene3D" id="3.90.640.10">
    <property type="entry name" value="Actin, Chain A, domain 4"/>
    <property type="match status" value="1"/>
</dbReference>
<proteinExistence type="inferred from homology"/>
<dbReference type="STRING" id="1382522.W6MMB3"/>
<dbReference type="PANTHER" id="PTHR11937">
    <property type="entry name" value="ACTIN"/>
    <property type="match status" value="1"/>
</dbReference>
<reference evidence="16" key="2">
    <citation type="submission" date="2014-02" db="EMBL/GenBank/DDBJ databases">
        <title>Complete DNA sequence of /Kuraishia capsulata/ illustrates novel genomic features among budding yeasts (/Saccharomycotina/).</title>
        <authorList>
            <person name="Morales L."/>
            <person name="Noel B."/>
            <person name="Porcel B."/>
            <person name="Marcet-Houben M."/>
            <person name="Hullo M-F."/>
            <person name="Sacerdot C."/>
            <person name="Tekaia F."/>
            <person name="Leh-Louis V."/>
            <person name="Despons L."/>
            <person name="Khanna V."/>
            <person name="Aury J-M."/>
            <person name="Barbe V."/>
            <person name="Couloux A."/>
            <person name="Labadie K."/>
            <person name="Pelletier E."/>
            <person name="Souciet J-L."/>
            <person name="Boekhout T."/>
            <person name="Gabaldon T."/>
            <person name="Wincker P."/>
            <person name="Dujon B."/>
        </authorList>
    </citation>
    <scope>NUCLEOTIDE SEQUENCE</scope>
    <source>
        <strain evidence="16">CBS 1993</strain>
    </source>
</reference>
<comment type="function">
    <text evidence="13">Chromatin interaction component of the NuA4 histone acetyltransferase complex which is involved in transcriptional activation of selected genes principally by acetylation of nucleosomal histone H4 and H2A. The NuA4 complex is also involved in DNA repair. Is required for NuA4 complex integrity. Component of the SWR1 complex which mediates the ATP-dependent exchange of histone H2A for the H2A variant HZT1 leading to transcriptional regulation of selected genes by chromatin remodeling. Component of the INO80 complex which remodels chromatin by shifting nucleosomes and is involved in DNA repair.</text>
</comment>
<dbReference type="FunFam" id="3.30.420.40:FF:000058">
    <property type="entry name" value="Putative actin-related protein 5"/>
    <property type="match status" value="1"/>
</dbReference>
<keyword evidence="3" id="KW-0156">Chromatin regulator</keyword>
<dbReference type="SUPFAM" id="SSF53067">
    <property type="entry name" value="Actin-like ATPase domain"/>
    <property type="match status" value="2"/>
</dbReference>
<dbReference type="GO" id="GO:0042393">
    <property type="term" value="F:histone binding"/>
    <property type="evidence" value="ECO:0007669"/>
    <property type="project" value="EnsemblFungi"/>
</dbReference>
<evidence type="ECO:0000313" key="17">
    <source>
        <dbReference type="Proteomes" id="UP000019384"/>
    </source>
</evidence>
<evidence type="ECO:0000256" key="9">
    <source>
        <dbReference type="ARBA" id="ARBA00038320"/>
    </source>
</evidence>
<dbReference type="RefSeq" id="XP_022459712.1">
    <property type="nucleotide sequence ID" value="XM_022602139.1"/>
</dbReference>
<evidence type="ECO:0000256" key="12">
    <source>
        <dbReference type="ARBA" id="ARBA00042445"/>
    </source>
</evidence>
<dbReference type="GO" id="GO:0006338">
    <property type="term" value="P:chromatin remodeling"/>
    <property type="evidence" value="ECO:0007669"/>
    <property type="project" value="EnsemblFungi"/>
</dbReference>
<comment type="subcellular location">
    <subcellularLocation>
        <location evidence="1">Nucleus</location>
    </subcellularLocation>
</comment>
<gene>
    <name evidence="16" type="ORF">KUCA_T00003698001</name>
</gene>
<keyword evidence="17" id="KW-1185">Reference proteome</keyword>
<comment type="similarity">
    <text evidence="9">Belongs to the actin family. ARP4 subfamily.</text>
</comment>
<keyword evidence="4" id="KW-0805">Transcription regulation</keyword>
<dbReference type="Pfam" id="PF00022">
    <property type="entry name" value="Actin"/>
    <property type="match status" value="1"/>
</dbReference>
<evidence type="ECO:0000256" key="11">
    <source>
        <dbReference type="ARBA" id="ARBA00041020"/>
    </source>
</evidence>
<dbReference type="InterPro" id="IPR004000">
    <property type="entry name" value="Actin"/>
</dbReference>
<comment type="subunit">
    <text evidence="10">Component of the NuA4 histone acetyltransferase complex, of the INO80 chromatin remodeling complex, and of the SWR1 chromatin remodeling complex.</text>
</comment>
<evidence type="ECO:0000256" key="4">
    <source>
        <dbReference type="ARBA" id="ARBA00023015"/>
    </source>
</evidence>
<dbReference type="PROSITE" id="PS00432">
    <property type="entry name" value="ACTINS_2"/>
    <property type="match status" value="1"/>
</dbReference>